<protein>
    <submittedName>
        <fullName evidence="2">Uncharacterized protein</fullName>
    </submittedName>
</protein>
<keyword evidence="1" id="KW-0472">Membrane</keyword>
<gene>
    <name evidence="2" type="ORF">F8153_14840</name>
</gene>
<dbReference type="RefSeq" id="WP_151867136.1">
    <property type="nucleotide sequence ID" value="NZ_WBZB01000060.1"/>
</dbReference>
<organism evidence="2 3">
    <name type="scientific">Alkaliphilus serpentinus</name>
    <dbReference type="NCBI Taxonomy" id="1482731"/>
    <lineage>
        <taxon>Bacteria</taxon>
        <taxon>Bacillati</taxon>
        <taxon>Bacillota</taxon>
        <taxon>Clostridia</taxon>
        <taxon>Peptostreptococcales</taxon>
        <taxon>Natronincolaceae</taxon>
        <taxon>Alkaliphilus</taxon>
    </lineage>
</organism>
<dbReference type="Proteomes" id="UP000465601">
    <property type="component" value="Unassembled WGS sequence"/>
</dbReference>
<evidence type="ECO:0000313" key="3">
    <source>
        <dbReference type="Proteomes" id="UP000465601"/>
    </source>
</evidence>
<keyword evidence="1" id="KW-0812">Transmembrane</keyword>
<keyword evidence="1" id="KW-1133">Transmembrane helix</keyword>
<name>A0A833HLD5_9FIRM</name>
<comment type="caution">
    <text evidence="2">The sequence shown here is derived from an EMBL/GenBank/DDBJ whole genome shotgun (WGS) entry which is preliminary data.</text>
</comment>
<dbReference type="AlphaFoldDB" id="A0A833HLD5"/>
<reference evidence="2 3" key="1">
    <citation type="submission" date="2019-10" db="EMBL/GenBank/DDBJ databases">
        <title>Alkaliphilus serpentinus sp. nov. and Alkaliphilus pronyensis sp. nov., two novel anaerobic alkaliphilic species isolated from the serpentinized-hosted hydrothermal field of the Prony Bay (New Caledonia).</title>
        <authorList>
            <person name="Postec A."/>
        </authorList>
    </citation>
    <scope>NUCLEOTIDE SEQUENCE [LARGE SCALE GENOMIC DNA]</scope>
    <source>
        <strain evidence="2 3">LacT</strain>
    </source>
</reference>
<keyword evidence="3" id="KW-1185">Reference proteome</keyword>
<feature type="transmembrane region" description="Helical" evidence="1">
    <location>
        <begin position="6"/>
        <end position="25"/>
    </location>
</feature>
<dbReference type="EMBL" id="WBZB01000060">
    <property type="protein sequence ID" value="KAB3525669.1"/>
    <property type="molecule type" value="Genomic_DNA"/>
</dbReference>
<proteinExistence type="predicted"/>
<evidence type="ECO:0000256" key="1">
    <source>
        <dbReference type="SAM" id="Phobius"/>
    </source>
</evidence>
<sequence length="146" mass="16282">MKKSIIFSHIILTVLLTLVLVHTLMNMADSRRTLFSVANIAYVQKVGEVISTKDLSHTSIMILAREANLIKLSIRDGLGNGNLRKDTISMLEVVEDSLEEIHQLLEDGSEVDAKVADLIAFANQAEEHGRDVLDANSRTKLMWLIK</sequence>
<accession>A0A833HLD5</accession>
<evidence type="ECO:0000313" key="2">
    <source>
        <dbReference type="EMBL" id="KAB3525669.1"/>
    </source>
</evidence>